<name>A0AAD3THP3_NEPGR</name>
<gene>
    <name evidence="2" type="ORF">Nepgr_031026</name>
</gene>
<proteinExistence type="predicted"/>
<evidence type="ECO:0000313" key="2">
    <source>
        <dbReference type="EMBL" id="GMH29183.1"/>
    </source>
</evidence>
<dbReference type="EMBL" id="BSYO01000036">
    <property type="protein sequence ID" value="GMH29183.1"/>
    <property type="molecule type" value="Genomic_DNA"/>
</dbReference>
<comment type="caution">
    <text evidence="2">The sequence shown here is derived from an EMBL/GenBank/DDBJ whole genome shotgun (WGS) entry which is preliminary data.</text>
</comment>
<dbReference type="Proteomes" id="UP001279734">
    <property type="component" value="Unassembled WGS sequence"/>
</dbReference>
<keyword evidence="3" id="KW-1185">Reference proteome</keyword>
<feature type="region of interest" description="Disordered" evidence="1">
    <location>
        <begin position="108"/>
        <end position="137"/>
    </location>
</feature>
<accession>A0AAD3THP3</accession>
<feature type="compositionally biased region" description="Basic and acidic residues" evidence="1">
    <location>
        <begin position="45"/>
        <end position="59"/>
    </location>
</feature>
<dbReference type="AlphaFoldDB" id="A0AAD3THP3"/>
<evidence type="ECO:0000256" key="1">
    <source>
        <dbReference type="SAM" id="MobiDB-lite"/>
    </source>
</evidence>
<protein>
    <submittedName>
        <fullName evidence="2">Uncharacterized protein</fullName>
    </submittedName>
</protein>
<evidence type="ECO:0000313" key="3">
    <source>
        <dbReference type="Proteomes" id="UP001279734"/>
    </source>
</evidence>
<reference evidence="2" key="1">
    <citation type="submission" date="2023-05" db="EMBL/GenBank/DDBJ databases">
        <title>Nepenthes gracilis genome sequencing.</title>
        <authorList>
            <person name="Fukushima K."/>
        </authorList>
    </citation>
    <scope>NUCLEOTIDE SEQUENCE</scope>
    <source>
        <strain evidence="2">SING2019-196</strain>
    </source>
</reference>
<feature type="region of interest" description="Disordered" evidence="1">
    <location>
        <begin position="39"/>
        <end position="78"/>
    </location>
</feature>
<sequence length="137" mass="15571">MGRRTEVVELRIERQEEINIGHFLNTPLDLVTMTKEGSEASSVEYHQESSKGKTREAEVARTPLSTVPESPPPKNIHKESKVSFPAQVYAHFVTPTGYHLPFRYNRGEPPARYSPDIEEKDQNTWSQDVTIHGLPES</sequence>
<organism evidence="2 3">
    <name type="scientific">Nepenthes gracilis</name>
    <name type="common">Slender pitcher plant</name>
    <dbReference type="NCBI Taxonomy" id="150966"/>
    <lineage>
        <taxon>Eukaryota</taxon>
        <taxon>Viridiplantae</taxon>
        <taxon>Streptophyta</taxon>
        <taxon>Embryophyta</taxon>
        <taxon>Tracheophyta</taxon>
        <taxon>Spermatophyta</taxon>
        <taxon>Magnoliopsida</taxon>
        <taxon>eudicotyledons</taxon>
        <taxon>Gunneridae</taxon>
        <taxon>Pentapetalae</taxon>
        <taxon>Caryophyllales</taxon>
        <taxon>Nepenthaceae</taxon>
        <taxon>Nepenthes</taxon>
    </lineage>
</organism>